<evidence type="ECO:0000256" key="2">
    <source>
        <dbReference type="ARBA" id="ARBA00023054"/>
    </source>
</evidence>
<keyword evidence="6" id="KW-1185">Reference proteome</keyword>
<evidence type="ECO:0000259" key="4">
    <source>
        <dbReference type="Pfam" id="PF15619"/>
    </source>
</evidence>
<feature type="region of interest" description="Disordered" evidence="3">
    <location>
        <begin position="593"/>
        <end position="657"/>
    </location>
</feature>
<dbReference type="PANTHER" id="PTHR16650:SF6">
    <property type="entry name" value="GH21622P"/>
    <property type="match status" value="1"/>
</dbReference>
<proteinExistence type="inferred from homology"/>
<dbReference type="PANTHER" id="PTHR16650">
    <property type="entry name" value="C21ORF13-RELATED"/>
    <property type="match status" value="1"/>
</dbReference>
<feature type="domain" description="Lebercilin" evidence="4">
    <location>
        <begin position="168"/>
        <end position="360"/>
    </location>
</feature>
<feature type="region of interest" description="Disordered" evidence="3">
    <location>
        <begin position="705"/>
        <end position="736"/>
    </location>
</feature>
<evidence type="ECO:0000313" key="5">
    <source>
        <dbReference type="EMBL" id="CAH1229239.1"/>
    </source>
</evidence>
<dbReference type="AlphaFoldDB" id="A0A8J9VTA2"/>
<evidence type="ECO:0000256" key="1">
    <source>
        <dbReference type="ARBA" id="ARBA00010229"/>
    </source>
</evidence>
<dbReference type="Pfam" id="PF15619">
    <property type="entry name" value="Lebercilin"/>
    <property type="match status" value="1"/>
</dbReference>
<feature type="compositionally biased region" description="Basic and acidic residues" evidence="3">
    <location>
        <begin position="419"/>
        <end position="578"/>
    </location>
</feature>
<dbReference type="InterPro" id="IPR028933">
    <property type="entry name" value="Lebercilin_dom"/>
</dbReference>
<keyword evidence="2" id="KW-0175">Coiled coil</keyword>
<protein>
    <submittedName>
        <fullName evidence="5">LCA5 protein</fullName>
    </submittedName>
</protein>
<organism evidence="5 6">
    <name type="scientific">Branchiostoma lanceolatum</name>
    <name type="common">Common lancelet</name>
    <name type="synonym">Amphioxus lanceolatum</name>
    <dbReference type="NCBI Taxonomy" id="7740"/>
    <lineage>
        <taxon>Eukaryota</taxon>
        <taxon>Metazoa</taxon>
        <taxon>Chordata</taxon>
        <taxon>Cephalochordata</taxon>
        <taxon>Leptocardii</taxon>
        <taxon>Amphioxiformes</taxon>
        <taxon>Branchiostomatidae</taxon>
        <taxon>Branchiostoma</taxon>
    </lineage>
</organism>
<evidence type="ECO:0000313" key="6">
    <source>
        <dbReference type="Proteomes" id="UP000838412"/>
    </source>
</evidence>
<feature type="region of interest" description="Disordered" evidence="3">
    <location>
        <begin position="319"/>
        <end position="340"/>
    </location>
</feature>
<name>A0A8J9VTA2_BRALA</name>
<dbReference type="Proteomes" id="UP000838412">
    <property type="component" value="Chromosome 1"/>
</dbReference>
<dbReference type="InterPro" id="IPR026188">
    <property type="entry name" value="Lebercilin-like"/>
</dbReference>
<sequence>MTAVLPPQQPSYGTDTGIGSGDSFFDDTPSNRTRSPSPPRRSPSPPRRKATMSGGKTRSRSRSDSYTDASYSDSFDSESETRTPTPTRAGKKKGKRASSETSKSPRKDKVSSSNSSIFITRTRRWPSSTSLTSAKTTVTKHHAGSRGPRYRPQSLQNTPRPQGQGDIVTRRMLSARRVKIKDLTSQIFELHRELDDLKRENKLLKMLQHKQEKALTRFEDQESDLPQLLARHSAEVRNLKERLRHKQDNNHRSEQKIKDLRDDLEKKEHQVSKLQKIVRDKNLAERDELNRKLMRTEQMLLDKEKKVTELNKHLELVQGSSTRQLNSERARHKETQDKLSSLQEEYERLQNKLKEKEKELDIRNIYSNRLKVGGSKAPSVENSPRRPKAHHKNTATDETKDIKEDSFFLTAQLNDSLEEERKRREEEERKQREWQEQEREDRERRQREEREREERERRERETRERELQLHQDRDRRDREVEERERMARLMKERLSQSDDSQLAKDLQRAEEDRRMEEQREKERKEREERESQRLEQERRAKEEKQFREREEQEQREREAAERRAREEANRLEKDIAAKEEQRKKALLLARLKAIDQGENPDEVSVQNGPVREPKRRSSIGSRSNSGKSQKEWNFRKPDQNLHNGLPSHKDEDDLTFGGYAPTFGTRKTKEPAKKNASVIQFNDEFAPKKQDAGQNKSNLMESLFGETEQKPDRKQSSFGEDDIFSLSTKAKPVKDRSAYPWEKEVNVATNKKNTKLEPTSTLYGGGSAIVDEEPKFTTSKQSSFLPRRPRRENSFGNKPAINAVDSFDDEIEEVIL</sequence>
<dbReference type="EMBL" id="OV696686">
    <property type="protein sequence ID" value="CAH1229239.1"/>
    <property type="molecule type" value="Genomic_DNA"/>
</dbReference>
<dbReference type="GO" id="GO:0042073">
    <property type="term" value="P:intraciliary transport"/>
    <property type="evidence" value="ECO:0007669"/>
    <property type="project" value="TreeGrafter"/>
</dbReference>
<feature type="region of interest" description="Disordered" evidence="3">
    <location>
        <begin position="1"/>
        <end position="166"/>
    </location>
</feature>
<dbReference type="OrthoDB" id="2123794at2759"/>
<feature type="compositionally biased region" description="Low complexity" evidence="3">
    <location>
        <begin position="64"/>
        <end position="74"/>
    </location>
</feature>
<feature type="region of interest" description="Disordered" evidence="3">
    <location>
        <begin position="372"/>
        <end position="578"/>
    </location>
</feature>
<feature type="compositionally biased region" description="Pro residues" evidence="3">
    <location>
        <begin position="36"/>
        <end position="45"/>
    </location>
</feature>
<accession>A0A8J9VTA2</accession>
<feature type="compositionally biased region" description="Polar residues" evidence="3">
    <location>
        <begin position="111"/>
        <end position="137"/>
    </location>
</feature>
<feature type="compositionally biased region" description="Low complexity" evidence="3">
    <location>
        <begin position="618"/>
        <end position="627"/>
    </location>
</feature>
<evidence type="ECO:0000256" key="3">
    <source>
        <dbReference type="SAM" id="MobiDB-lite"/>
    </source>
</evidence>
<feature type="compositionally biased region" description="Basic and acidic residues" evidence="3">
    <location>
        <begin position="394"/>
        <end position="406"/>
    </location>
</feature>
<dbReference type="GO" id="GO:0005930">
    <property type="term" value="C:axoneme"/>
    <property type="evidence" value="ECO:0007669"/>
    <property type="project" value="TreeGrafter"/>
</dbReference>
<gene>
    <name evidence="5" type="primary">LCA5</name>
    <name evidence="5" type="ORF">BLAG_LOCUS805</name>
</gene>
<feature type="compositionally biased region" description="Basic and acidic residues" evidence="3">
    <location>
        <begin position="326"/>
        <end position="337"/>
    </location>
</feature>
<feature type="region of interest" description="Disordered" evidence="3">
    <location>
        <begin position="756"/>
        <end position="801"/>
    </location>
</feature>
<reference evidence="5" key="1">
    <citation type="submission" date="2022-01" db="EMBL/GenBank/DDBJ databases">
        <authorList>
            <person name="Braso-Vives M."/>
        </authorList>
    </citation>
    <scope>NUCLEOTIDE SEQUENCE</scope>
</reference>
<comment type="similarity">
    <text evidence="1">Belongs to the LCA5 family.</text>
</comment>
<feature type="compositionally biased region" description="Basic and acidic residues" evidence="3">
    <location>
        <begin position="628"/>
        <end position="639"/>
    </location>
</feature>